<gene>
    <name evidence="2" type="ORF">MKI79_02010</name>
</gene>
<dbReference type="Proteomes" id="UP001139701">
    <property type="component" value="Unassembled WGS sequence"/>
</dbReference>
<dbReference type="RefSeq" id="WP_241570393.1">
    <property type="nucleotide sequence ID" value="NZ_JAKUML010000002.1"/>
</dbReference>
<sequence>MKKSILSLGIMTCLCAGLSHAGFLDNALKVASAIQNKDTASALNHAANMATTQKEQQQTAQATNQYQAAMDVAPLSVSQLSGMDCAALAVTAAAADREKKSLVSQAETYDNLNTQAQQEAATSSNKKMLGGLMSFAGKVMAETGRGSEYSNTLANVGNNLSNSQAEIQLQGMDAQQIVAMHKKHDTDLENIKIYQKAKSCKF</sequence>
<name>A0A9X1WXJ6_9GAMM</name>
<dbReference type="EMBL" id="JAKUML010000002">
    <property type="protein sequence ID" value="MCJ8145697.1"/>
    <property type="molecule type" value="Genomic_DNA"/>
</dbReference>
<keyword evidence="3" id="KW-1185">Reference proteome</keyword>
<accession>A0A9X1WXJ6</accession>
<feature type="chain" id="PRO_5040727424" description="DUF4142 domain-containing protein" evidence="1">
    <location>
        <begin position="22"/>
        <end position="202"/>
    </location>
</feature>
<reference evidence="2" key="1">
    <citation type="submission" date="2022-02" db="EMBL/GenBank/DDBJ databases">
        <title>Acinetobacter A3.8 sp. nov., isolated from Sediment (Zhairuo Island).</title>
        <authorList>
            <person name="Zheng K."/>
        </authorList>
    </citation>
    <scope>NUCLEOTIDE SEQUENCE</scope>
    <source>
        <strain evidence="2">A3.8</strain>
    </source>
</reference>
<evidence type="ECO:0000313" key="3">
    <source>
        <dbReference type="Proteomes" id="UP001139701"/>
    </source>
</evidence>
<comment type="caution">
    <text evidence="2">The sequence shown here is derived from an EMBL/GenBank/DDBJ whole genome shotgun (WGS) entry which is preliminary data.</text>
</comment>
<keyword evidence="1" id="KW-0732">Signal</keyword>
<evidence type="ECO:0000313" key="2">
    <source>
        <dbReference type="EMBL" id="MCJ8145697.1"/>
    </source>
</evidence>
<organism evidence="2 3">
    <name type="scientific">Acinetobacter sedimenti</name>
    <dbReference type="NCBI Taxonomy" id="2919922"/>
    <lineage>
        <taxon>Bacteria</taxon>
        <taxon>Pseudomonadati</taxon>
        <taxon>Pseudomonadota</taxon>
        <taxon>Gammaproteobacteria</taxon>
        <taxon>Moraxellales</taxon>
        <taxon>Moraxellaceae</taxon>
        <taxon>Acinetobacter</taxon>
    </lineage>
</organism>
<evidence type="ECO:0000256" key="1">
    <source>
        <dbReference type="SAM" id="SignalP"/>
    </source>
</evidence>
<evidence type="ECO:0008006" key="4">
    <source>
        <dbReference type="Google" id="ProtNLM"/>
    </source>
</evidence>
<feature type="signal peptide" evidence="1">
    <location>
        <begin position="1"/>
        <end position="21"/>
    </location>
</feature>
<dbReference type="AlphaFoldDB" id="A0A9X1WXJ6"/>
<proteinExistence type="predicted"/>
<protein>
    <recommendedName>
        <fullName evidence="4">DUF4142 domain-containing protein</fullName>
    </recommendedName>
</protein>